<sequence length="127" mass="14247">MSERIDELGDDTDVVLIVFGDEPFEQYEARNPLAFPILRDLDRSVYRAYGLGRGSFTDVWNWAAVKKYASILRRGRRHLERATEDTRQLAGDFVIAPDGTLAWGYWGDGPADRPSVDDVIAAVAASR</sequence>
<dbReference type="SUPFAM" id="SSF52833">
    <property type="entry name" value="Thioredoxin-like"/>
    <property type="match status" value="1"/>
</dbReference>
<dbReference type="Gene3D" id="3.40.30.10">
    <property type="entry name" value="Glutaredoxin"/>
    <property type="match status" value="1"/>
</dbReference>
<evidence type="ECO:0000313" key="1">
    <source>
        <dbReference type="EMBL" id="BAN02034.1"/>
    </source>
</evidence>
<proteinExistence type="predicted"/>
<dbReference type="KEGG" id="aym:YM304_17200"/>
<organism evidence="1 2">
    <name type="scientific">Ilumatobacter coccineus (strain NBRC 103263 / KCTC 29153 / YM16-304)</name>
    <dbReference type="NCBI Taxonomy" id="1313172"/>
    <lineage>
        <taxon>Bacteria</taxon>
        <taxon>Bacillati</taxon>
        <taxon>Actinomycetota</taxon>
        <taxon>Acidimicrobiia</taxon>
        <taxon>Acidimicrobiales</taxon>
        <taxon>Ilumatobacteraceae</taxon>
        <taxon>Ilumatobacter</taxon>
    </lineage>
</organism>
<dbReference type="InterPro" id="IPR036249">
    <property type="entry name" value="Thioredoxin-like_sf"/>
</dbReference>
<reference evidence="1 2" key="1">
    <citation type="journal article" date="2013" name="Int. J. Syst. Evol. Microbiol.">
        <title>Ilumatobacter nonamiense sp. nov. and Ilumatobacter coccineum sp. nov., isolated from seashore sand.</title>
        <authorList>
            <person name="Matsumoto A."/>
            <person name="Kasai H."/>
            <person name="Matsuo Y."/>
            <person name="Shizuri Y."/>
            <person name="Ichikawa N."/>
            <person name="Fujita N."/>
            <person name="Omura S."/>
            <person name="Takahashi Y."/>
        </authorList>
    </citation>
    <scope>NUCLEOTIDE SEQUENCE [LARGE SCALE GENOMIC DNA]</scope>
    <source>
        <strain evidence="2">NBRC 103263 / KCTC 29153 / YM16-304</strain>
    </source>
</reference>
<name>A0A6C7E1J7_ILUCY</name>
<evidence type="ECO:0000313" key="2">
    <source>
        <dbReference type="Proteomes" id="UP000011863"/>
    </source>
</evidence>
<protein>
    <recommendedName>
        <fullName evidence="3">Redoxin domain-containing protein</fullName>
    </recommendedName>
</protein>
<keyword evidence="2" id="KW-1185">Reference proteome</keyword>
<dbReference type="Proteomes" id="UP000011863">
    <property type="component" value="Chromosome"/>
</dbReference>
<evidence type="ECO:0008006" key="3">
    <source>
        <dbReference type="Google" id="ProtNLM"/>
    </source>
</evidence>
<dbReference type="RefSeq" id="WP_015441281.1">
    <property type="nucleotide sequence ID" value="NC_020520.1"/>
</dbReference>
<dbReference type="AlphaFoldDB" id="A0A6C7E1J7"/>
<gene>
    <name evidence="1" type="ORF">YM304_17200</name>
</gene>
<dbReference type="Pfam" id="PF13911">
    <property type="entry name" value="AhpC-TSA_2"/>
    <property type="match status" value="1"/>
</dbReference>
<accession>A0A6C7E1J7</accession>
<dbReference type="InterPro" id="IPR032801">
    <property type="entry name" value="PXL2A/B/C"/>
</dbReference>
<dbReference type="EMBL" id="AP012057">
    <property type="protein sequence ID" value="BAN02034.1"/>
    <property type="molecule type" value="Genomic_DNA"/>
</dbReference>